<dbReference type="CDD" id="cd16913">
    <property type="entry name" value="YkuD_like"/>
    <property type="match status" value="1"/>
</dbReference>
<dbReference type="InterPro" id="IPR005490">
    <property type="entry name" value="LD_TPept_cat_dom"/>
</dbReference>
<sequence>MNSGVRGDTTNARYRGASLRRVLYAAVCAWWAASAWAADAGPASGAHAVSGAVHAAQKAPSGVAGASRPAASAAVAASVASVASGTASAAASGASAPVRPSPVLGVAPAPAVPVSAASSASAASAVSSASSAAPASAASAAAAPAMPVPLILPAHPILTPAQAAEETHRALAMRQTFARDVKRRLRVPFADQRAYAQRLQAALDAKNLGALAGEFVILVDRAATVQALFIYFRAMPDQPWQMIGASPVATGRPGEYDHFLTPLGVFEHTPSNMDFRAEGTMNENGIRGYGARDMRIYDFGWVDGERGWGKGGHSPMRFQMHATDPDRLEPLLGIRHSKGCVRIPASLNTFIDHYGIVDAEYQALVDAGKSLWVLHPSREVTPWAGRFIVVIDSQRKARPAWAPAPGREARAKMPKGGDTAD</sequence>
<evidence type="ECO:0000313" key="3">
    <source>
        <dbReference type="EMBL" id="MCG5078417.1"/>
    </source>
</evidence>
<protein>
    <recommendedName>
        <fullName evidence="5">L,D-transpeptidase catalytic domain</fullName>
    </recommendedName>
</protein>
<feature type="region of interest" description="Disordered" evidence="1">
    <location>
        <begin position="400"/>
        <end position="421"/>
    </location>
</feature>
<dbReference type="GO" id="GO:0016740">
    <property type="term" value="F:transferase activity"/>
    <property type="evidence" value="ECO:0007669"/>
    <property type="project" value="InterPro"/>
</dbReference>
<keyword evidence="4" id="KW-1185">Reference proteome</keyword>
<evidence type="ECO:0000313" key="4">
    <source>
        <dbReference type="Proteomes" id="UP001139308"/>
    </source>
</evidence>
<evidence type="ECO:0000256" key="1">
    <source>
        <dbReference type="SAM" id="MobiDB-lite"/>
    </source>
</evidence>
<evidence type="ECO:0008006" key="5">
    <source>
        <dbReference type="Google" id="ProtNLM"/>
    </source>
</evidence>
<feature type="chain" id="PRO_5040913678" description="L,D-transpeptidase catalytic domain" evidence="2">
    <location>
        <begin position="38"/>
        <end position="421"/>
    </location>
</feature>
<accession>A0A9X1UN13</accession>
<feature type="signal peptide" evidence="2">
    <location>
        <begin position="1"/>
        <end position="37"/>
    </location>
</feature>
<organism evidence="3 4">
    <name type="scientific">Paraburkholderia tagetis</name>
    <dbReference type="NCBI Taxonomy" id="2913261"/>
    <lineage>
        <taxon>Bacteria</taxon>
        <taxon>Pseudomonadati</taxon>
        <taxon>Pseudomonadota</taxon>
        <taxon>Betaproteobacteria</taxon>
        <taxon>Burkholderiales</taxon>
        <taxon>Burkholderiaceae</taxon>
        <taxon>Paraburkholderia</taxon>
    </lineage>
</organism>
<keyword evidence="2" id="KW-0732">Signal</keyword>
<dbReference type="AlphaFoldDB" id="A0A9X1UN13"/>
<evidence type="ECO:0000256" key="2">
    <source>
        <dbReference type="SAM" id="SignalP"/>
    </source>
</evidence>
<dbReference type="EMBL" id="JAKLJA010000059">
    <property type="protein sequence ID" value="MCG5078417.1"/>
    <property type="molecule type" value="Genomic_DNA"/>
</dbReference>
<comment type="caution">
    <text evidence="3">The sequence shown here is derived from an EMBL/GenBank/DDBJ whole genome shotgun (WGS) entry which is preliminary data.</text>
</comment>
<name>A0A9X1UN13_9BURK</name>
<dbReference type="Proteomes" id="UP001139308">
    <property type="component" value="Unassembled WGS sequence"/>
</dbReference>
<proteinExistence type="predicted"/>
<reference evidence="3" key="1">
    <citation type="submission" date="2022-01" db="EMBL/GenBank/DDBJ databases">
        <title>Genome sequence and assembly of Parabukholderia sp. RG36.</title>
        <authorList>
            <person name="Chhetri G."/>
        </authorList>
    </citation>
    <scope>NUCLEOTIDE SEQUENCE</scope>
    <source>
        <strain evidence="3">RG36</strain>
    </source>
</reference>
<gene>
    <name evidence="3" type="ORF">L5014_34675</name>
</gene>